<evidence type="ECO:0000313" key="2">
    <source>
        <dbReference type="EMBL" id="CAB0018097.1"/>
    </source>
</evidence>
<sequence length="417" mass="47053">MVNQLGNFSSGISKTAGPPRELLSSKNEFIWGRQDVRRNQYLPNQALKRQVVAFLVHVHLAVGELLGVTDLNDLTRWTNVSSVVANAHTALRQEANPAGRGKKLKGILGDDGKTVKLKVADLKNTVKEIAASYDLHYQYNPNNRHHWWGMAGPFLSFMNLFKRRLNEVRNGCEYFPVHKSATEIKQVGIGQYGLNGAHHPLLDGISYPSHKRSATAQSLGPMTQLIMLAQCRGTTDYSVKWRLAVTRSLAHLPRSKEKAAYVCGKRAIELAPLFTTIADTLLLTGSRSMNKAYFPICFYFTLLDEKHINAARKGKPPKNLLTDAAPWDKIDFSGKGALTLWKLNLTKTFLRKRLTHTALPPGTSVRIQNLITKKWDQKGTILRRGPYRDYVIKYPCGKEQIRNRRYLKMGRAEGEMF</sequence>
<organism evidence="2 3">
    <name type="scientific">Nesidiocoris tenuis</name>
    <dbReference type="NCBI Taxonomy" id="355587"/>
    <lineage>
        <taxon>Eukaryota</taxon>
        <taxon>Metazoa</taxon>
        <taxon>Ecdysozoa</taxon>
        <taxon>Arthropoda</taxon>
        <taxon>Hexapoda</taxon>
        <taxon>Insecta</taxon>
        <taxon>Pterygota</taxon>
        <taxon>Neoptera</taxon>
        <taxon>Paraneoptera</taxon>
        <taxon>Hemiptera</taxon>
        <taxon>Heteroptera</taxon>
        <taxon>Panheteroptera</taxon>
        <taxon>Cimicomorpha</taxon>
        <taxon>Miridae</taxon>
        <taxon>Dicyphina</taxon>
        <taxon>Nesidiocoris</taxon>
    </lineage>
</organism>
<dbReference type="Proteomes" id="UP000479000">
    <property type="component" value="Unassembled WGS sequence"/>
</dbReference>
<evidence type="ECO:0000256" key="1">
    <source>
        <dbReference type="SAM" id="MobiDB-lite"/>
    </source>
</evidence>
<proteinExistence type="predicted"/>
<dbReference type="AlphaFoldDB" id="A0A6H5HT19"/>
<evidence type="ECO:0000313" key="3">
    <source>
        <dbReference type="Proteomes" id="UP000479000"/>
    </source>
</evidence>
<feature type="region of interest" description="Disordered" evidence="1">
    <location>
        <begin position="1"/>
        <end position="20"/>
    </location>
</feature>
<protein>
    <recommendedName>
        <fullName evidence="4">DUF5641 domain-containing protein</fullName>
    </recommendedName>
</protein>
<accession>A0A6H5HT19</accession>
<dbReference type="EMBL" id="CADCXU010032268">
    <property type="protein sequence ID" value="CAB0018097.1"/>
    <property type="molecule type" value="Genomic_DNA"/>
</dbReference>
<reference evidence="2 3" key="1">
    <citation type="submission" date="2020-02" db="EMBL/GenBank/DDBJ databases">
        <authorList>
            <person name="Ferguson B K."/>
        </authorList>
    </citation>
    <scope>NUCLEOTIDE SEQUENCE [LARGE SCALE GENOMIC DNA]</scope>
</reference>
<keyword evidence="3" id="KW-1185">Reference proteome</keyword>
<feature type="compositionally biased region" description="Polar residues" evidence="1">
    <location>
        <begin position="1"/>
        <end position="13"/>
    </location>
</feature>
<gene>
    <name evidence="2" type="ORF">NTEN_LOCUS22006</name>
</gene>
<name>A0A6H5HT19_9HEMI</name>
<dbReference type="OrthoDB" id="7486222at2759"/>
<evidence type="ECO:0008006" key="4">
    <source>
        <dbReference type="Google" id="ProtNLM"/>
    </source>
</evidence>